<accession>J4G454</accession>
<protein>
    <recommendedName>
        <fullName evidence="3">F-box domain-containing protein</fullName>
    </recommendedName>
</protein>
<proteinExistence type="predicted"/>
<dbReference type="AlphaFoldDB" id="J4G454"/>
<evidence type="ECO:0000313" key="2">
    <source>
        <dbReference type="Proteomes" id="UP000006352"/>
    </source>
</evidence>
<dbReference type="InParanoid" id="J4G454"/>
<sequence>MSSLPATPPLSGVRYDESVHGPKVKEGETCSASRDSEYILQLQHAISLDIAGVEDKTKSFESIDIAKITPPEFDKSPEYSIQLPIELWEKVIDYLADEWRDDYKYDGARMRELGRVCRGWHARCRFRGRKMLDVKHIDKEEVYRLINTLDQDPERCRVIEAVSFKLRYTLISIFGSFTVCMAQKLPRVEWLRLMKVFWVTERLHAQVFVHVTLAFGSVRILELNITKFPSALVFGRLLRALPRLSSLKCHSVYFEKRCNVTGRVWPWVRYPLRLDVVEVSDSNDVVDFLALSGARLCHLVCCDPNLEKLSELVTVSAQSLSSLKIAPQYANFTPDKGTSAKLSVRTLKW</sequence>
<dbReference type="GeneID" id="24095959"/>
<gene>
    <name evidence="1" type="ORF">FIBRA_03096</name>
</gene>
<dbReference type="EMBL" id="HE797015">
    <property type="protein sequence ID" value="CCM01048.1"/>
    <property type="molecule type" value="Genomic_DNA"/>
</dbReference>
<keyword evidence="2" id="KW-1185">Reference proteome</keyword>
<name>J4G454_9APHY</name>
<evidence type="ECO:0008006" key="3">
    <source>
        <dbReference type="Google" id="ProtNLM"/>
    </source>
</evidence>
<dbReference type="RefSeq" id="XP_012180331.1">
    <property type="nucleotide sequence ID" value="XM_012324941.1"/>
</dbReference>
<evidence type="ECO:0000313" key="1">
    <source>
        <dbReference type="EMBL" id="CCM01048.1"/>
    </source>
</evidence>
<organism evidence="1 2">
    <name type="scientific">Fibroporia radiculosa</name>
    <dbReference type="NCBI Taxonomy" id="599839"/>
    <lineage>
        <taxon>Eukaryota</taxon>
        <taxon>Fungi</taxon>
        <taxon>Dikarya</taxon>
        <taxon>Basidiomycota</taxon>
        <taxon>Agaricomycotina</taxon>
        <taxon>Agaricomycetes</taxon>
        <taxon>Polyporales</taxon>
        <taxon>Fibroporiaceae</taxon>
        <taxon>Fibroporia</taxon>
    </lineage>
</organism>
<reference evidence="1 2" key="1">
    <citation type="journal article" date="2012" name="Appl. Environ. Microbiol.">
        <title>Short-read sequencing for genomic analysis of the brown rot fungus Fibroporia radiculosa.</title>
        <authorList>
            <person name="Tang J.D."/>
            <person name="Perkins A.D."/>
            <person name="Sonstegard T.S."/>
            <person name="Schroeder S.G."/>
            <person name="Burgess S.C."/>
            <person name="Diehl S.V."/>
        </authorList>
    </citation>
    <scope>NUCLEOTIDE SEQUENCE [LARGE SCALE GENOMIC DNA]</scope>
    <source>
        <strain evidence="1 2">TFFH 294</strain>
    </source>
</reference>
<dbReference type="HOGENOM" id="CLU_036316_0_2_1"/>
<dbReference type="OrthoDB" id="2790890at2759"/>
<dbReference type="Proteomes" id="UP000006352">
    <property type="component" value="Unassembled WGS sequence"/>
</dbReference>